<feature type="repeat" description="RCC1" evidence="1">
    <location>
        <begin position="402"/>
        <end position="468"/>
    </location>
</feature>
<organism evidence="2 3">
    <name type="scientific">Brettanomyces naardenensis</name>
    <name type="common">Yeast</name>
    <dbReference type="NCBI Taxonomy" id="13370"/>
    <lineage>
        <taxon>Eukaryota</taxon>
        <taxon>Fungi</taxon>
        <taxon>Dikarya</taxon>
        <taxon>Ascomycota</taxon>
        <taxon>Saccharomycotina</taxon>
        <taxon>Pichiomycetes</taxon>
        <taxon>Pichiales</taxon>
        <taxon>Pichiaceae</taxon>
        <taxon>Brettanomyces</taxon>
    </lineage>
</organism>
<dbReference type="Proteomes" id="UP000290900">
    <property type="component" value="Unassembled WGS sequence"/>
</dbReference>
<dbReference type="InterPro" id="IPR009091">
    <property type="entry name" value="RCC1/BLIP-II"/>
</dbReference>
<dbReference type="PROSITE" id="PS50012">
    <property type="entry name" value="RCC1_3"/>
    <property type="match status" value="2"/>
</dbReference>
<dbReference type="Pfam" id="PF13540">
    <property type="entry name" value="RCC1_2"/>
    <property type="match status" value="2"/>
</dbReference>
<evidence type="ECO:0000313" key="3">
    <source>
        <dbReference type="Proteomes" id="UP000290900"/>
    </source>
</evidence>
<dbReference type="GO" id="GO:0005085">
    <property type="term" value="F:guanyl-nucleotide exchange factor activity"/>
    <property type="evidence" value="ECO:0007669"/>
    <property type="project" value="TreeGrafter"/>
</dbReference>
<dbReference type="Gene3D" id="2.130.10.30">
    <property type="entry name" value="Regulator of chromosome condensation 1/beta-lactamase-inhibitor protein II"/>
    <property type="match status" value="2"/>
</dbReference>
<evidence type="ECO:0000256" key="1">
    <source>
        <dbReference type="PROSITE-ProRule" id="PRU00235"/>
    </source>
</evidence>
<feature type="repeat" description="RCC1" evidence="1">
    <location>
        <begin position="144"/>
        <end position="208"/>
    </location>
</feature>
<dbReference type="SUPFAM" id="SSF50985">
    <property type="entry name" value="RCC1/BLIP-II"/>
    <property type="match status" value="1"/>
</dbReference>
<dbReference type="InterPro" id="IPR036047">
    <property type="entry name" value="F-box-like_dom_sf"/>
</dbReference>
<dbReference type="STRING" id="13370.A0A448YHQ6"/>
<dbReference type="EMBL" id="CAACVR010000003">
    <property type="protein sequence ID" value="VEU20363.1"/>
    <property type="molecule type" value="Genomic_DNA"/>
</dbReference>
<accession>A0A448YHQ6</accession>
<protein>
    <submittedName>
        <fullName evidence="2">DEKNAAC101225</fullName>
    </submittedName>
</protein>
<evidence type="ECO:0000313" key="2">
    <source>
        <dbReference type="EMBL" id="VEU20363.1"/>
    </source>
</evidence>
<dbReference type="PANTHER" id="PTHR45982">
    <property type="entry name" value="REGULATOR OF CHROMOSOME CONDENSATION"/>
    <property type="match status" value="1"/>
</dbReference>
<gene>
    <name evidence="2" type="ORF">BRENAR_LOCUS1098</name>
</gene>
<dbReference type="OrthoDB" id="61110at2759"/>
<name>A0A448YHQ6_BRENA</name>
<dbReference type="InterPro" id="IPR000408">
    <property type="entry name" value="Reg_chr_condens"/>
</dbReference>
<dbReference type="FunCoup" id="A0A448YHQ6">
    <property type="interactions" value="92"/>
</dbReference>
<dbReference type="GO" id="GO:0005737">
    <property type="term" value="C:cytoplasm"/>
    <property type="evidence" value="ECO:0007669"/>
    <property type="project" value="TreeGrafter"/>
</dbReference>
<proteinExistence type="predicted"/>
<sequence>MPMTFSLLSLPDEIISFHLVKFLDASDIIQLFLTCKQLYQTLNSPVVWHLLYVKSFSDLSDDEYSFDTFYRWGPNLYKMRKNSQLLTFGSNVFGRLGSSDTSSANYERIHFVKRLYKPIVIDSIHSMADLSAGGFSFEVLTTGGDLYYTGRNWRGALMFGSPGPEQRDEGLPTTGSSSAVTKVTAGDSTGRLISVSSGRGHFIALDKDGKLWTWDSPYQGKIGIPLRLVDAITGQPIRGRILKIRAGWTTSTCLVEKVGIVIWRRRDHVRGWRDGLPVQGHVDAFVSVVPNTTEDVISDYVVLEDAIVYLSKKGRIYRVDIAGHGVGRPLIRFEQYAKSHGDTKFIRISGFFKTFTVITNGDQVLIGKSDEEWPMVIPELQQRSVIAVVAGDYHFLALTREGKMYSWGRESRANGCLGLGKLEEVVREGKGHMEGGDLVVDKPTMVDVGGVVLAIAAGGWQSAALRASY</sequence>
<dbReference type="InterPro" id="IPR051553">
    <property type="entry name" value="Ran_GTPase-activating"/>
</dbReference>
<reference evidence="2 3" key="1">
    <citation type="submission" date="2018-12" db="EMBL/GenBank/DDBJ databases">
        <authorList>
            <person name="Tiukova I."/>
            <person name="Dainat J."/>
        </authorList>
    </citation>
    <scope>NUCLEOTIDE SEQUENCE [LARGE SCALE GENOMIC DNA]</scope>
</reference>
<keyword evidence="3" id="KW-1185">Reference proteome</keyword>
<dbReference type="SUPFAM" id="SSF81383">
    <property type="entry name" value="F-box domain"/>
    <property type="match status" value="1"/>
</dbReference>
<dbReference type="Gene3D" id="1.20.1280.50">
    <property type="match status" value="1"/>
</dbReference>
<dbReference type="PRINTS" id="PR00633">
    <property type="entry name" value="RCCNDNSATION"/>
</dbReference>
<dbReference type="PANTHER" id="PTHR45982:SF6">
    <property type="entry name" value="SCF-ASSOCIATED FACTOR 1"/>
    <property type="match status" value="1"/>
</dbReference>
<dbReference type="AlphaFoldDB" id="A0A448YHQ6"/>
<dbReference type="InParanoid" id="A0A448YHQ6"/>